<protein>
    <submittedName>
        <fullName evidence="1">Uncharacterized protein</fullName>
    </submittedName>
</protein>
<evidence type="ECO:0000313" key="2">
    <source>
        <dbReference type="Proteomes" id="UP000008152"/>
    </source>
</evidence>
<dbReference type="Proteomes" id="UP000008152">
    <property type="component" value="Chromosome II"/>
</dbReference>
<sequence length="59" mass="7363">MGCGHDIYRWNVISIKYDSHRWYFSYLKLGKIMSKRTGRQRHWYQLLNKEKITKKQENK</sequence>
<accession>A7N8L9</accession>
<dbReference type="KEGG" id="vha:VIBHAR_06419"/>
<gene>
    <name evidence="1" type="ordered locus">VIBHAR_06419</name>
</gene>
<reference evidence="1 2" key="1">
    <citation type="submission" date="2007-08" db="EMBL/GenBank/DDBJ databases">
        <authorList>
            <consortium name="The Vibrio harveyi Genome Sequencing Project"/>
            <person name="Bassler B."/>
            <person name="Clifton S.W."/>
            <person name="Fulton L."/>
            <person name="Delehaunty K."/>
            <person name="Fronick C."/>
            <person name="Harrison M."/>
            <person name="Markivic C."/>
            <person name="Fulton R."/>
            <person name="Tin-Wollam A.-M."/>
            <person name="Shah N."/>
            <person name="Pepin K."/>
            <person name="Nash W."/>
            <person name="Thiruvilangam P."/>
            <person name="Bhonagiri V."/>
            <person name="Waters C."/>
            <person name="Tu K.C."/>
            <person name="Irgon J."/>
            <person name="Wilson R.K."/>
        </authorList>
    </citation>
    <scope>NUCLEOTIDE SEQUENCE [LARGE SCALE GENOMIC DNA]</scope>
    <source>
        <strain evidence="2">ATCC BAA-1116 / BB120</strain>
    </source>
</reference>
<name>A7N8L9_VIBC1</name>
<dbReference type="AlphaFoldDB" id="A7N8L9"/>
<dbReference type="PATRIC" id="fig|338187.36.peg.5272"/>
<proteinExistence type="predicted"/>
<evidence type="ECO:0000313" key="1">
    <source>
        <dbReference type="EMBL" id="ABU74310.1"/>
    </source>
</evidence>
<organism evidence="1 2">
    <name type="scientific">Vibrio campbellii (strain ATCC BAA-1116)</name>
    <dbReference type="NCBI Taxonomy" id="2902295"/>
    <lineage>
        <taxon>Bacteria</taxon>
        <taxon>Pseudomonadati</taxon>
        <taxon>Pseudomonadota</taxon>
        <taxon>Gammaproteobacteria</taxon>
        <taxon>Vibrionales</taxon>
        <taxon>Vibrionaceae</taxon>
        <taxon>Vibrio</taxon>
    </lineage>
</organism>
<dbReference type="EMBL" id="CP000790">
    <property type="protein sequence ID" value="ABU74310.1"/>
    <property type="molecule type" value="Genomic_DNA"/>
</dbReference>